<reference evidence="2 3" key="1">
    <citation type="submission" date="2018-11" db="EMBL/GenBank/DDBJ databases">
        <title>Genome sequences of Natronomonas sp. CBA1133.</title>
        <authorList>
            <person name="Roh S.W."/>
            <person name="Cha I.-T."/>
        </authorList>
    </citation>
    <scope>NUCLEOTIDE SEQUENCE [LARGE SCALE GENOMIC DNA]</scope>
    <source>
        <strain evidence="2 3">CBA1133</strain>
    </source>
</reference>
<keyword evidence="1" id="KW-1133">Transmembrane helix</keyword>
<comment type="caution">
    <text evidence="2">The sequence shown here is derived from an EMBL/GenBank/DDBJ whole genome shotgun (WGS) entry which is preliminary data.</text>
</comment>
<protein>
    <submittedName>
        <fullName evidence="2">Uncharacterized protein</fullName>
    </submittedName>
</protein>
<dbReference type="Pfam" id="PF25259">
    <property type="entry name" value="DUF7860"/>
    <property type="match status" value="1"/>
</dbReference>
<dbReference type="RefSeq" id="WP_075937333.1">
    <property type="nucleotide sequence ID" value="NZ_BDJH01000002.1"/>
</dbReference>
<evidence type="ECO:0000313" key="3">
    <source>
        <dbReference type="Proteomes" id="UP000270581"/>
    </source>
</evidence>
<proteinExistence type="predicted"/>
<dbReference type="Proteomes" id="UP000270581">
    <property type="component" value="Unassembled WGS sequence"/>
</dbReference>
<name>A0AAJ4RAP8_9EURY</name>
<keyword evidence="1" id="KW-0472">Membrane</keyword>
<dbReference type="EMBL" id="RJJC01000001">
    <property type="protein sequence ID" value="RNJ27302.1"/>
    <property type="molecule type" value="Genomic_DNA"/>
</dbReference>
<organism evidence="2 3">
    <name type="scientific">Halosegnis longus</name>
    <dbReference type="NCBI Taxonomy" id="2216012"/>
    <lineage>
        <taxon>Archaea</taxon>
        <taxon>Methanobacteriati</taxon>
        <taxon>Methanobacteriota</taxon>
        <taxon>Stenosarchaea group</taxon>
        <taxon>Halobacteria</taxon>
        <taxon>Halobacteriales</taxon>
        <taxon>Natronomonadaceae</taxon>
        <taxon>Halosegnis</taxon>
    </lineage>
</organism>
<accession>A0AAJ4RAP8</accession>
<feature type="transmembrane region" description="Helical" evidence="1">
    <location>
        <begin position="21"/>
        <end position="42"/>
    </location>
</feature>
<dbReference type="InterPro" id="IPR057182">
    <property type="entry name" value="DUF7860"/>
</dbReference>
<evidence type="ECO:0000256" key="1">
    <source>
        <dbReference type="SAM" id="Phobius"/>
    </source>
</evidence>
<feature type="transmembrane region" description="Helical" evidence="1">
    <location>
        <begin position="54"/>
        <end position="74"/>
    </location>
</feature>
<gene>
    <name evidence="2" type="ORF">Nmn1133_11845</name>
</gene>
<dbReference type="AlphaFoldDB" id="A0AAJ4RAP8"/>
<sequence length="75" mass="7955">MSHTGTTDYATVTKRATALGFTLFALGAGIELLTHAAGITLPAWEHTLLVDMEILGILIFAISPFLFGIALPLVE</sequence>
<evidence type="ECO:0000313" key="2">
    <source>
        <dbReference type="EMBL" id="RNJ27302.1"/>
    </source>
</evidence>
<keyword evidence="1" id="KW-0812">Transmembrane</keyword>
<keyword evidence="3" id="KW-1185">Reference proteome</keyword>